<dbReference type="Proteomes" id="UP000078512">
    <property type="component" value="Unassembled WGS sequence"/>
</dbReference>
<dbReference type="SUPFAM" id="SSF52047">
    <property type="entry name" value="RNI-like"/>
    <property type="match status" value="1"/>
</dbReference>
<dbReference type="AlphaFoldDB" id="A0A197KDK8"/>
<evidence type="ECO:0000313" key="1">
    <source>
        <dbReference type="EMBL" id="OAQ35792.1"/>
    </source>
</evidence>
<evidence type="ECO:0000313" key="2">
    <source>
        <dbReference type="Proteomes" id="UP000078512"/>
    </source>
</evidence>
<keyword evidence="2" id="KW-1185">Reference proteome</keyword>
<accession>A0A197KDK8</accession>
<sequence>MITNTGIPEIIQQIGTHLDLPHLFTAIRVCRSWNHALIHCLWASIDDSLYSWGRILDTFLEGRRMDPNDNSGSDWLRKVFLKYGHLIQHLHVRRREILDAVCVTRTCVELKSFRVGKVEPVGLQLLEHEWMYNLSAEEQVKMTEVRWKDAMEGVVDSLNFKQAFKPRSLDLSMTTLAQMEVDWEVTREFWMLLRENRGLQVLRLDESLKGFMSVVSSEYFMETLAPLKDLVDLENDFVQVDLAAVLQAVPDLRRYAKFTNPFGSFSLTQPVQRLIHVELNKSTSCEELLQFLRNSPNLESLSIHSLHRAPVFDANDTETLTDDSPSQLQRLQISMLMNIDGHLLDTVLPWIPDLRTIHLTRLYGRPVRSIVEHCSALTTIEGSNMGPIVQVIPGRRQENLEAGALEEMIMACPTLEKIDWIGKTLCETSLWDYTGVWPNLTYLRCQIGGLRVHTVEDEAIWKHIKHLPGPFRLEEQRVFEQQELIRQQQRLVLRRIGALRNLRTLDIGADFQLHENTSWRNGGQGGSWVDRKRPRMYDCLRLSLEMGLDELAGLKDLEVFGFEGIEHEIDEAGLGWMSEKWNKLRVMYGLCRSGGLLSKEETEKDLRRERLLSVMQGLRPDVVHEPSGVCIMMPLT</sequence>
<organism evidence="1 2">
    <name type="scientific">Linnemannia elongata AG-77</name>
    <dbReference type="NCBI Taxonomy" id="1314771"/>
    <lineage>
        <taxon>Eukaryota</taxon>
        <taxon>Fungi</taxon>
        <taxon>Fungi incertae sedis</taxon>
        <taxon>Mucoromycota</taxon>
        <taxon>Mortierellomycotina</taxon>
        <taxon>Mortierellomycetes</taxon>
        <taxon>Mortierellales</taxon>
        <taxon>Mortierellaceae</taxon>
        <taxon>Linnemannia</taxon>
    </lineage>
</organism>
<dbReference type="OrthoDB" id="2367475at2759"/>
<dbReference type="EMBL" id="KV442013">
    <property type="protein sequence ID" value="OAQ35792.1"/>
    <property type="molecule type" value="Genomic_DNA"/>
</dbReference>
<name>A0A197KDK8_9FUNG</name>
<evidence type="ECO:0008006" key="3">
    <source>
        <dbReference type="Google" id="ProtNLM"/>
    </source>
</evidence>
<gene>
    <name evidence="1" type="ORF">K457DRAFT_13013</name>
</gene>
<protein>
    <recommendedName>
        <fullName evidence="3">F-box domain-containing protein</fullName>
    </recommendedName>
</protein>
<dbReference type="InterPro" id="IPR032675">
    <property type="entry name" value="LRR_dom_sf"/>
</dbReference>
<dbReference type="InterPro" id="IPR036047">
    <property type="entry name" value="F-box-like_dom_sf"/>
</dbReference>
<dbReference type="Gene3D" id="3.80.10.10">
    <property type="entry name" value="Ribonuclease Inhibitor"/>
    <property type="match status" value="1"/>
</dbReference>
<reference evidence="1 2" key="1">
    <citation type="submission" date="2016-05" db="EMBL/GenBank/DDBJ databases">
        <title>Genome sequencing reveals origins of a unique bacterial endosymbiosis in the earliest lineages of terrestrial Fungi.</title>
        <authorList>
            <consortium name="DOE Joint Genome Institute"/>
            <person name="Uehling J."/>
            <person name="Gryganskyi A."/>
            <person name="Hameed K."/>
            <person name="Tschaplinski T."/>
            <person name="Misztal P."/>
            <person name="Wu S."/>
            <person name="Desiro A."/>
            <person name="Vande Pol N."/>
            <person name="Du Z.-Y."/>
            <person name="Zienkiewicz A."/>
            <person name="Zienkiewicz K."/>
            <person name="Morin E."/>
            <person name="Tisserant E."/>
            <person name="Splivallo R."/>
            <person name="Hainaut M."/>
            <person name="Henrissat B."/>
            <person name="Ohm R."/>
            <person name="Kuo A."/>
            <person name="Yan J."/>
            <person name="Lipzen A."/>
            <person name="Nolan M."/>
            <person name="Labutti K."/>
            <person name="Barry K."/>
            <person name="Goldstein A."/>
            <person name="Labbe J."/>
            <person name="Schadt C."/>
            <person name="Tuskan G."/>
            <person name="Grigoriev I."/>
            <person name="Martin F."/>
            <person name="Vilgalys R."/>
            <person name="Bonito G."/>
        </authorList>
    </citation>
    <scope>NUCLEOTIDE SEQUENCE [LARGE SCALE GENOMIC DNA]</scope>
    <source>
        <strain evidence="1 2">AG-77</strain>
    </source>
</reference>
<proteinExistence type="predicted"/>
<dbReference type="SUPFAM" id="SSF81383">
    <property type="entry name" value="F-box domain"/>
    <property type="match status" value="1"/>
</dbReference>